<dbReference type="Proteomes" id="UP000007883">
    <property type="component" value="Chromosome"/>
</dbReference>
<dbReference type="STRING" id="983917.RGE_31140"/>
<protein>
    <submittedName>
        <fullName evidence="1">Uncharacterized protein</fullName>
    </submittedName>
</protein>
<accession>I0HTW6</accession>
<evidence type="ECO:0000313" key="2">
    <source>
        <dbReference type="Proteomes" id="UP000007883"/>
    </source>
</evidence>
<name>I0HTW6_RUBGI</name>
<evidence type="ECO:0000313" key="1">
    <source>
        <dbReference type="EMBL" id="BAL96453.1"/>
    </source>
</evidence>
<dbReference type="EMBL" id="AP012320">
    <property type="protein sequence ID" value="BAL96453.1"/>
    <property type="molecule type" value="Genomic_DNA"/>
</dbReference>
<dbReference type="PATRIC" id="fig|983917.3.peg.3039"/>
<keyword evidence="2" id="KW-1185">Reference proteome</keyword>
<sequence length="171" mass="18403">MSRERPAALAARAFSGPLYGRHSPRFPGSARVLRRIGTGFARAPFVSRLFRCLWQCNALSSFVADGGVAAACALVRARLECGPLGWVTRADAVPVLTRSRDNLRTNLVHGKTSSGHDPAGPGLPALTMFAAPDRFPFLHLCSRERRVHTSTLAHPPMRGASRPVGLGLSRP</sequence>
<reference evidence="1 2" key="1">
    <citation type="journal article" date="2012" name="J. Bacteriol.">
        <title>Complete genome sequence of phototrophic betaproteobacterium Rubrivivax gelatinosus IL144.</title>
        <authorList>
            <person name="Nagashima S."/>
            <person name="Kamimura A."/>
            <person name="Shimizu T."/>
            <person name="Nakamura-isaki S."/>
            <person name="Aono E."/>
            <person name="Sakamoto K."/>
            <person name="Ichikawa N."/>
            <person name="Nakazawa H."/>
            <person name="Sekine M."/>
            <person name="Yamazaki S."/>
            <person name="Fujita N."/>
            <person name="Shimada K."/>
            <person name="Hanada S."/>
            <person name="Nagashima K.V.P."/>
        </authorList>
    </citation>
    <scope>NUCLEOTIDE SEQUENCE [LARGE SCALE GENOMIC DNA]</scope>
    <source>
        <strain evidence="2">NBRC 100245 / IL144</strain>
    </source>
</reference>
<organism evidence="1 2">
    <name type="scientific">Rubrivivax gelatinosus (strain NBRC 100245 / IL144)</name>
    <dbReference type="NCBI Taxonomy" id="983917"/>
    <lineage>
        <taxon>Bacteria</taxon>
        <taxon>Pseudomonadati</taxon>
        <taxon>Pseudomonadota</taxon>
        <taxon>Betaproteobacteria</taxon>
        <taxon>Burkholderiales</taxon>
        <taxon>Sphaerotilaceae</taxon>
        <taxon>Rubrivivax</taxon>
    </lineage>
</organism>
<dbReference type="KEGG" id="rge:RGE_31140"/>
<dbReference type="HOGENOM" id="CLU_1561736_0_0_4"/>
<gene>
    <name evidence="1" type="ordered locus">RGE_31140</name>
</gene>
<dbReference type="AlphaFoldDB" id="I0HTW6"/>
<proteinExistence type="predicted"/>